<keyword evidence="4" id="KW-1185">Reference proteome</keyword>
<dbReference type="InterPro" id="IPR007560">
    <property type="entry name" value="Restrct_endonuc_IV_Mrr"/>
</dbReference>
<dbReference type="GO" id="GO:0004519">
    <property type="term" value="F:endonuclease activity"/>
    <property type="evidence" value="ECO:0007669"/>
    <property type="project" value="UniProtKB-KW"/>
</dbReference>
<evidence type="ECO:0000313" key="4">
    <source>
        <dbReference type="Proteomes" id="UP001430290"/>
    </source>
</evidence>
<evidence type="ECO:0000313" key="3">
    <source>
        <dbReference type="EMBL" id="MBZ4185699.1"/>
    </source>
</evidence>
<feature type="domain" description="Restriction endonuclease type IV Mrr" evidence="2">
    <location>
        <begin position="43"/>
        <end position="153"/>
    </location>
</feature>
<evidence type="ECO:0000259" key="2">
    <source>
        <dbReference type="Pfam" id="PF04471"/>
    </source>
</evidence>
<feature type="region of interest" description="Disordered" evidence="1">
    <location>
        <begin position="220"/>
        <end position="246"/>
    </location>
</feature>
<keyword evidence="3" id="KW-0540">Nuclease</keyword>
<dbReference type="InterPro" id="IPR011335">
    <property type="entry name" value="Restrct_endonuc-II-like"/>
</dbReference>
<reference evidence="3" key="1">
    <citation type="submission" date="2021-09" db="EMBL/GenBank/DDBJ databases">
        <authorList>
            <person name="Wu T."/>
            <person name="Guo S.Z."/>
        </authorList>
    </citation>
    <scope>NUCLEOTIDE SEQUENCE</scope>
    <source>
        <strain evidence="3">RSS-23</strain>
    </source>
</reference>
<name>A0ABS7TCW6_9GAMM</name>
<accession>A0ABS7TCW6</accession>
<dbReference type="EMBL" id="JAIQDJ010000001">
    <property type="protein sequence ID" value="MBZ4185699.1"/>
    <property type="molecule type" value="Genomic_DNA"/>
</dbReference>
<proteinExistence type="predicted"/>
<keyword evidence="3" id="KW-0378">Hydrolase</keyword>
<dbReference type="SUPFAM" id="SSF52980">
    <property type="entry name" value="Restriction endonuclease-like"/>
    <property type="match status" value="1"/>
</dbReference>
<dbReference type="Proteomes" id="UP001430290">
    <property type="component" value="Unassembled WGS sequence"/>
</dbReference>
<sequence>MIAALIALCVFALSGFGLSFWLRQKQDSSQPGEAATRGAEQLSQLRWRDFAKLVLQAMQGRGYRPVIEDGMPADGIPTDGSDILLERGGERALLSCKYGTGSIVSAQSLLGLSKSASLRGAENVIVVTPGKFDDEAERIAVPQHIELIDGSELWPEVRPYVARPQEPTPVPPTAASNIPLMAWGGAAVAGILVWFIVQGLQPDSEATSPALAPPAITAAPPASVPPAAATPATTKPVAPPAATFPSDPAVIEQHRRETANAISTLFGVDRALWSTQSTLMVYLSSEQSDPVNELCPLLERYPELASSRVQLQPPQGSTKAVRFKQCRTY</sequence>
<evidence type="ECO:0000256" key="1">
    <source>
        <dbReference type="SAM" id="MobiDB-lite"/>
    </source>
</evidence>
<comment type="caution">
    <text evidence="3">The sequence shown here is derived from an EMBL/GenBank/DDBJ whole genome shotgun (WGS) entry which is preliminary data.</text>
</comment>
<feature type="compositionally biased region" description="Low complexity" evidence="1">
    <location>
        <begin position="220"/>
        <end position="245"/>
    </location>
</feature>
<protein>
    <submittedName>
        <fullName evidence="3">Restriction endonuclease</fullName>
    </submittedName>
</protein>
<gene>
    <name evidence="3" type="ORF">K7B09_05075</name>
</gene>
<dbReference type="Pfam" id="PF04471">
    <property type="entry name" value="Mrr_cat"/>
    <property type="match status" value="1"/>
</dbReference>
<keyword evidence="3" id="KW-0255">Endonuclease</keyword>
<organism evidence="3 4">
    <name type="scientific">Thermomonas beijingensis</name>
    <dbReference type="NCBI Taxonomy" id="2872701"/>
    <lineage>
        <taxon>Bacteria</taxon>
        <taxon>Pseudomonadati</taxon>
        <taxon>Pseudomonadota</taxon>
        <taxon>Gammaproteobacteria</taxon>
        <taxon>Lysobacterales</taxon>
        <taxon>Lysobacteraceae</taxon>
        <taxon>Thermomonas</taxon>
    </lineage>
</organism>
<dbReference type="RefSeq" id="WP_223627395.1">
    <property type="nucleotide sequence ID" value="NZ_JAIQDJ010000001.1"/>
</dbReference>